<dbReference type="Proteomes" id="UP000207598">
    <property type="component" value="Unassembled WGS sequence"/>
</dbReference>
<name>A0A238KCB5_9RHOB</name>
<reference evidence="1 2" key="1">
    <citation type="submission" date="2017-05" db="EMBL/GenBank/DDBJ databases">
        <authorList>
            <person name="Song R."/>
            <person name="Chenine A.L."/>
            <person name="Ruprecht R.M."/>
        </authorList>
    </citation>
    <scope>NUCLEOTIDE SEQUENCE [LARGE SCALE GENOMIC DNA]</scope>
    <source>
        <strain evidence="1 2">CECT 8898</strain>
    </source>
</reference>
<evidence type="ECO:0000313" key="2">
    <source>
        <dbReference type="Proteomes" id="UP000207598"/>
    </source>
</evidence>
<keyword evidence="2" id="KW-1185">Reference proteome</keyword>
<evidence type="ECO:0008006" key="3">
    <source>
        <dbReference type="Google" id="ProtNLM"/>
    </source>
</evidence>
<proteinExistence type="predicted"/>
<gene>
    <name evidence="1" type="ORF">MAA8898_02148</name>
</gene>
<organism evidence="1 2">
    <name type="scientific">Maliponia aquimaris</name>
    <dbReference type="NCBI Taxonomy" id="1673631"/>
    <lineage>
        <taxon>Bacteria</taxon>
        <taxon>Pseudomonadati</taxon>
        <taxon>Pseudomonadota</taxon>
        <taxon>Alphaproteobacteria</taxon>
        <taxon>Rhodobacterales</taxon>
        <taxon>Paracoccaceae</taxon>
        <taxon>Maliponia</taxon>
    </lineage>
</organism>
<dbReference type="EMBL" id="FXYF01000005">
    <property type="protein sequence ID" value="SMX40483.1"/>
    <property type="molecule type" value="Genomic_DNA"/>
</dbReference>
<dbReference type="AlphaFoldDB" id="A0A238KCB5"/>
<sequence>MPYVISHFFPAGTAAQYEAAMRAMNGALGRIPEGQIAHVAGPVPGGFQVIAIQESKDSWDRFMTEVFAPLMGRGIKGGFTAPPTELAFEATHFYR</sequence>
<accession>A0A238KCB5</accession>
<evidence type="ECO:0000313" key="1">
    <source>
        <dbReference type="EMBL" id="SMX40483.1"/>
    </source>
</evidence>
<dbReference type="OrthoDB" id="1550900at2"/>
<protein>
    <recommendedName>
        <fullName evidence="3">Antibiotic biosynthesis monooxygenase</fullName>
    </recommendedName>
</protein>
<dbReference type="RefSeq" id="WP_094020985.1">
    <property type="nucleotide sequence ID" value="NZ_FXYF01000005.1"/>
</dbReference>